<organism evidence="2 3">
    <name type="scientific">Rothia nasimurium</name>
    <dbReference type="NCBI Taxonomy" id="85336"/>
    <lineage>
        <taxon>Bacteria</taxon>
        <taxon>Bacillati</taxon>
        <taxon>Actinomycetota</taxon>
        <taxon>Actinomycetes</taxon>
        <taxon>Micrococcales</taxon>
        <taxon>Micrococcaceae</taxon>
        <taxon>Rothia</taxon>
    </lineage>
</organism>
<gene>
    <name evidence="2" type="ORF">E4U03_09530</name>
</gene>
<dbReference type="EMBL" id="SPQC01000036">
    <property type="protein sequence ID" value="TFU21286.1"/>
    <property type="molecule type" value="Genomic_DNA"/>
</dbReference>
<comment type="caution">
    <text evidence="2">The sequence shown here is derived from an EMBL/GenBank/DDBJ whole genome shotgun (WGS) entry which is preliminary data.</text>
</comment>
<protein>
    <submittedName>
        <fullName evidence="2">Uncharacterized protein</fullName>
    </submittedName>
</protein>
<name>A0A4Y9F330_9MICC</name>
<sequence length="223" mass="24995">MAILHPRLSEDLQPYEPRLHRIAREADKSVYQASESQEKGLETIKGFENRQNRERTVQIDTAKAILESRLSEPEFTEDGITVSRRGNSCKITIDGHLSLAVRTVPKDKDLHSLMNHGKARVEGVDKALADVLFGEAMQEYALCIELYSSRDQRGVKAVGIAPLEDGNPCWEDIVLLDHQIPQQVVKDEDDFVEFVNKMKISEPEIVKEGDAEENGGESTSHTA</sequence>
<dbReference type="AlphaFoldDB" id="A0A4Y9F330"/>
<dbReference type="Proteomes" id="UP000297951">
    <property type="component" value="Unassembled WGS sequence"/>
</dbReference>
<dbReference type="RefSeq" id="WP_135013309.1">
    <property type="nucleotide sequence ID" value="NZ_JADGLK010000036.1"/>
</dbReference>
<accession>A0A4Y9F330</accession>
<evidence type="ECO:0000256" key="1">
    <source>
        <dbReference type="SAM" id="MobiDB-lite"/>
    </source>
</evidence>
<reference evidence="2 3" key="1">
    <citation type="submission" date="2019-03" db="EMBL/GenBank/DDBJ databases">
        <title>Diversity of the mouse oral microbiome.</title>
        <authorList>
            <person name="Joseph S."/>
            <person name="Aduse-Opoku J."/>
            <person name="Curtis M."/>
            <person name="Wade W."/>
            <person name="Hashim A."/>
        </authorList>
    </citation>
    <scope>NUCLEOTIDE SEQUENCE [LARGE SCALE GENOMIC DNA]</scope>
    <source>
        <strain evidence="3">irhom_31</strain>
    </source>
</reference>
<proteinExistence type="predicted"/>
<evidence type="ECO:0000313" key="2">
    <source>
        <dbReference type="EMBL" id="TFU21286.1"/>
    </source>
</evidence>
<evidence type="ECO:0000313" key="3">
    <source>
        <dbReference type="Proteomes" id="UP000297951"/>
    </source>
</evidence>
<feature type="region of interest" description="Disordered" evidence="1">
    <location>
        <begin position="203"/>
        <end position="223"/>
    </location>
</feature>